<gene>
    <name evidence="1" type="ORF">METZ01_LOCUS437423</name>
</gene>
<protein>
    <submittedName>
        <fullName evidence="1">Uncharacterized protein</fullName>
    </submittedName>
</protein>
<feature type="non-terminal residue" evidence="1">
    <location>
        <position position="262"/>
    </location>
</feature>
<organism evidence="1">
    <name type="scientific">marine metagenome</name>
    <dbReference type="NCBI Taxonomy" id="408172"/>
    <lineage>
        <taxon>unclassified sequences</taxon>
        <taxon>metagenomes</taxon>
        <taxon>ecological metagenomes</taxon>
    </lineage>
</organism>
<evidence type="ECO:0000313" key="1">
    <source>
        <dbReference type="EMBL" id="SVD84569.1"/>
    </source>
</evidence>
<dbReference type="EMBL" id="UINC01177113">
    <property type="protein sequence ID" value="SVD84569.1"/>
    <property type="molecule type" value="Genomic_DNA"/>
</dbReference>
<reference evidence="1" key="1">
    <citation type="submission" date="2018-05" db="EMBL/GenBank/DDBJ databases">
        <authorList>
            <person name="Lanie J.A."/>
            <person name="Ng W.-L."/>
            <person name="Kazmierczak K.M."/>
            <person name="Andrzejewski T.M."/>
            <person name="Davidsen T.M."/>
            <person name="Wayne K.J."/>
            <person name="Tettelin H."/>
            <person name="Glass J.I."/>
            <person name="Rusch D."/>
            <person name="Podicherti R."/>
            <person name="Tsui H.-C.T."/>
            <person name="Winkler M.E."/>
        </authorList>
    </citation>
    <scope>NUCLEOTIDE SEQUENCE</scope>
</reference>
<feature type="non-terminal residue" evidence="1">
    <location>
        <position position="1"/>
    </location>
</feature>
<dbReference type="AlphaFoldDB" id="A0A382YNL2"/>
<name>A0A382YNL2_9ZZZZ</name>
<proteinExistence type="predicted"/>
<accession>A0A382YNL2</accession>
<sequence length="262" mass="28848">NLSIIAGVEGQYDAVAGTFMSKLKSAFSVVRTAFADLGDAFMADTKVAFEEMAQVFRRMFFRIRGDINQFGKGGFLASLVGATEALERGMVKLVSKWLPQAAGMFSRIADWWDRFLFGWNKMVASMAPLMEGTKVLEEMFMRILRPMGDYVSTAFENFNISLQNNKDTFLEFGDAVGALLSQWLNLQTVMKDMFIEAMPFISRVLDGLGTMVELFTKLVEGFERLVGGVPGAGGMAGFAPAFAMMGMRQMGKQMAGTQGTLV</sequence>